<gene>
    <name evidence="7" type="ORF">METZ01_LOCUS423757</name>
</gene>
<name>A0A382XIW3_9ZZZZ</name>
<dbReference type="GO" id="GO:0008360">
    <property type="term" value="P:regulation of cell shape"/>
    <property type="evidence" value="ECO:0007669"/>
    <property type="project" value="UniProtKB-KW"/>
</dbReference>
<keyword evidence="2 6" id="KW-0812">Transmembrane</keyword>
<feature type="transmembrane region" description="Helical" evidence="6">
    <location>
        <begin position="16"/>
        <end position="36"/>
    </location>
</feature>
<organism evidence="7">
    <name type="scientific">marine metagenome</name>
    <dbReference type="NCBI Taxonomy" id="408172"/>
    <lineage>
        <taxon>unclassified sequences</taxon>
        <taxon>metagenomes</taxon>
        <taxon>ecological metagenomes</taxon>
    </lineage>
</organism>
<feature type="non-terminal residue" evidence="7">
    <location>
        <position position="270"/>
    </location>
</feature>
<keyword evidence="3" id="KW-0133">Cell shape</keyword>
<evidence type="ECO:0000256" key="2">
    <source>
        <dbReference type="ARBA" id="ARBA00022692"/>
    </source>
</evidence>
<accession>A0A382XIW3</accession>
<dbReference type="GO" id="GO:0005886">
    <property type="term" value="C:plasma membrane"/>
    <property type="evidence" value="ECO:0007669"/>
    <property type="project" value="TreeGrafter"/>
</dbReference>
<feature type="transmembrane region" description="Helical" evidence="6">
    <location>
        <begin position="132"/>
        <end position="155"/>
    </location>
</feature>
<keyword evidence="5 6" id="KW-0472">Membrane</keyword>
<proteinExistence type="predicted"/>
<feature type="transmembrane region" description="Helical" evidence="6">
    <location>
        <begin position="211"/>
        <end position="232"/>
    </location>
</feature>
<protein>
    <submittedName>
        <fullName evidence="7">Uncharacterized protein</fullName>
    </submittedName>
</protein>
<evidence type="ECO:0000256" key="3">
    <source>
        <dbReference type="ARBA" id="ARBA00022960"/>
    </source>
</evidence>
<dbReference type="GO" id="GO:0015648">
    <property type="term" value="F:lipid-linked peptidoglycan transporter activity"/>
    <property type="evidence" value="ECO:0007669"/>
    <property type="project" value="TreeGrafter"/>
</dbReference>
<sequence length="270" mass="31007">QKSRYINPQLTNRHEAFLLLFAIAFVCLSGFSLRLSHSPIYTAEQTNSLLAISIILWATVSALGHFLLNMWVPNRDLLMFPITTLLTGWGMITIWRLQGTYAFRYALWYVISIICMLVVIRWSRHLSFLEKYPYLSLITGILITALTVLVGVSPSGEGPNLWLSILPVNFINHKIYFQPSELLKVLIILFLAAYLSRNRTTLILENIQNKYALPAAFTIPLITMWSISIFMVVIQGDLGAGWLIYWCFLGMFYLRTRRKRYALSGVTLFL</sequence>
<reference evidence="7" key="1">
    <citation type="submission" date="2018-05" db="EMBL/GenBank/DDBJ databases">
        <authorList>
            <person name="Lanie J.A."/>
            <person name="Ng W.-L."/>
            <person name="Kazmierczak K.M."/>
            <person name="Andrzejewski T.M."/>
            <person name="Davidsen T.M."/>
            <person name="Wayne K.J."/>
            <person name="Tettelin H."/>
            <person name="Glass J.I."/>
            <person name="Rusch D."/>
            <person name="Podicherti R."/>
            <person name="Tsui H.-C.T."/>
            <person name="Winkler M.E."/>
        </authorList>
    </citation>
    <scope>NUCLEOTIDE SEQUENCE</scope>
</reference>
<dbReference type="PANTHER" id="PTHR30474:SF3">
    <property type="entry name" value="PEPTIDOGLYCAN GLYCOSYLTRANSFERASE RODA"/>
    <property type="match status" value="1"/>
</dbReference>
<evidence type="ECO:0000256" key="5">
    <source>
        <dbReference type="ARBA" id="ARBA00023136"/>
    </source>
</evidence>
<dbReference type="Pfam" id="PF01098">
    <property type="entry name" value="FTSW_RODA_SPOVE"/>
    <property type="match status" value="1"/>
</dbReference>
<feature type="transmembrane region" description="Helical" evidence="6">
    <location>
        <begin position="77"/>
        <end position="95"/>
    </location>
</feature>
<evidence type="ECO:0000256" key="4">
    <source>
        <dbReference type="ARBA" id="ARBA00022989"/>
    </source>
</evidence>
<feature type="transmembrane region" description="Helical" evidence="6">
    <location>
        <begin position="175"/>
        <end position="195"/>
    </location>
</feature>
<evidence type="ECO:0000256" key="6">
    <source>
        <dbReference type="SAM" id="Phobius"/>
    </source>
</evidence>
<feature type="transmembrane region" description="Helical" evidence="6">
    <location>
        <begin position="48"/>
        <end position="68"/>
    </location>
</feature>
<comment type="subcellular location">
    <subcellularLocation>
        <location evidence="1">Membrane</location>
        <topology evidence="1">Multi-pass membrane protein</topology>
    </subcellularLocation>
</comment>
<dbReference type="EMBL" id="UINC01168067">
    <property type="protein sequence ID" value="SVD70903.1"/>
    <property type="molecule type" value="Genomic_DNA"/>
</dbReference>
<feature type="transmembrane region" description="Helical" evidence="6">
    <location>
        <begin position="101"/>
        <end position="120"/>
    </location>
</feature>
<evidence type="ECO:0000256" key="1">
    <source>
        <dbReference type="ARBA" id="ARBA00004141"/>
    </source>
</evidence>
<dbReference type="GO" id="GO:0051301">
    <property type="term" value="P:cell division"/>
    <property type="evidence" value="ECO:0007669"/>
    <property type="project" value="InterPro"/>
</dbReference>
<evidence type="ECO:0000313" key="7">
    <source>
        <dbReference type="EMBL" id="SVD70903.1"/>
    </source>
</evidence>
<dbReference type="PANTHER" id="PTHR30474">
    <property type="entry name" value="CELL CYCLE PROTEIN"/>
    <property type="match status" value="1"/>
</dbReference>
<feature type="non-terminal residue" evidence="7">
    <location>
        <position position="1"/>
    </location>
</feature>
<dbReference type="InterPro" id="IPR001182">
    <property type="entry name" value="FtsW/RodA"/>
</dbReference>
<feature type="transmembrane region" description="Helical" evidence="6">
    <location>
        <begin position="238"/>
        <end position="254"/>
    </location>
</feature>
<dbReference type="AlphaFoldDB" id="A0A382XIW3"/>
<keyword evidence="4 6" id="KW-1133">Transmembrane helix</keyword>
<dbReference type="GO" id="GO:0032153">
    <property type="term" value="C:cell division site"/>
    <property type="evidence" value="ECO:0007669"/>
    <property type="project" value="TreeGrafter"/>
</dbReference>